<dbReference type="GO" id="GO:0071944">
    <property type="term" value="C:cell periphery"/>
    <property type="evidence" value="ECO:0007669"/>
    <property type="project" value="UniProtKB-ARBA"/>
</dbReference>
<dbReference type="EMBL" id="ML977313">
    <property type="protein sequence ID" value="KAF2120936.1"/>
    <property type="molecule type" value="Genomic_DNA"/>
</dbReference>
<evidence type="ECO:0000256" key="2">
    <source>
        <dbReference type="ARBA" id="ARBA00022692"/>
    </source>
</evidence>
<evidence type="ECO:0000313" key="8">
    <source>
        <dbReference type="Proteomes" id="UP000799770"/>
    </source>
</evidence>
<feature type="region of interest" description="Disordered" evidence="5">
    <location>
        <begin position="151"/>
        <end position="193"/>
    </location>
</feature>
<organism evidence="7 8">
    <name type="scientific">Lophiotrema nucula</name>
    <dbReference type="NCBI Taxonomy" id="690887"/>
    <lineage>
        <taxon>Eukaryota</taxon>
        <taxon>Fungi</taxon>
        <taxon>Dikarya</taxon>
        <taxon>Ascomycota</taxon>
        <taxon>Pezizomycotina</taxon>
        <taxon>Dothideomycetes</taxon>
        <taxon>Pleosporomycetidae</taxon>
        <taxon>Pleosporales</taxon>
        <taxon>Lophiotremataceae</taxon>
        <taxon>Lophiotrema</taxon>
    </lineage>
</organism>
<evidence type="ECO:0000256" key="1">
    <source>
        <dbReference type="ARBA" id="ARBA00004167"/>
    </source>
</evidence>
<keyword evidence="4 6" id="KW-0472">Membrane</keyword>
<feature type="region of interest" description="Disordered" evidence="5">
    <location>
        <begin position="228"/>
        <end position="270"/>
    </location>
</feature>
<dbReference type="GO" id="GO:0016020">
    <property type="term" value="C:membrane"/>
    <property type="evidence" value="ECO:0007669"/>
    <property type="project" value="UniProtKB-SubCell"/>
</dbReference>
<evidence type="ECO:0000256" key="5">
    <source>
        <dbReference type="SAM" id="MobiDB-lite"/>
    </source>
</evidence>
<evidence type="ECO:0000256" key="3">
    <source>
        <dbReference type="ARBA" id="ARBA00022989"/>
    </source>
</evidence>
<sequence length="270" mass="28148">MAVALTTKFSPPPQCTDMWQITYDAEHTYGLLGGSGYSSCLPPSFVPTSTFYYSPGLQCPEGYSTAAKSLNSIGTETETVLTCCPTGYSTRTISNEMFPWEPTLGCTSACSSRYTETEIGSSTIKNIVCDVGGGNHAYSVQLRFRAEDLVTATSSTPPPPTSSGASPSSISAPAVSTSTTASSSTSVSSKSGLSTGAKAGIGVGTALGVTLIAAILYLAWVIRKKSKSTGRTTVEPSTSATTPAPIPIVEAPSQSKYNPHQAYHQRHELD</sequence>
<evidence type="ECO:0000256" key="6">
    <source>
        <dbReference type="SAM" id="Phobius"/>
    </source>
</evidence>
<dbReference type="InterPro" id="IPR051694">
    <property type="entry name" value="Immunoregulatory_rcpt-like"/>
</dbReference>
<dbReference type="PANTHER" id="PTHR15549">
    <property type="entry name" value="PAIRED IMMUNOGLOBULIN-LIKE TYPE 2 RECEPTOR"/>
    <property type="match status" value="1"/>
</dbReference>
<accession>A0A6A5ZNX7</accession>
<proteinExistence type="predicted"/>
<evidence type="ECO:0000256" key="4">
    <source>
        <dbReference type="ARBA" id="ARBA00023136"/>
    </source>
</evidence>
<gene>
    <name evidence="7" type="ORF">BDV96DRAFT_281307</name>
</gene>
<dbReference type="Proteomes" id="UP000799770">
    <property type="component" value="Unassembled WGS sequence"/>
</dbReference>
<dbReference type="AlphaFoldDB" id="A0A6A5ZNX7"/>
<dbReference type="OrthoDB" id="5429716at2759"/>
<keyword evidence="3 6" id="KW-1133">Transmembrane helix</keyword>
<protein>
    <recommendedName>
        <fullName evidence="9">WSC domain-containing protein</fullName>
    </recommendedName>
</protein>
<feature type="compositionally biased region" description="Low complexity" evidence="5">
    <location>
        <begin position="232"/>
        <end position="249"/>
    </location>
</feature>
<feature type="compositionally biased region" description="Low complexity" evidence="5">
    <location>
        <begin position="162"/>
        <end position="193"/>
    </location>
</feature>
<feature type="transmembrane region" description="Helical" evidence="6">
    <location>
        <begin position="199"/>
        <end position="222"/>
    </location>
</feature>
<name>A0A6A5ZNX7_9PLEO</name>
<evidence type="ECO:0000313" key="7">
    <source>
        <dbReference type="EMBL" id="KAF2120936.1"/>
    </source>
</evidence>
<reference evidence="7" key="1">
    <citation type="journal article" date="2020" name="Stud. Mycol.">
        <title>101 Dothideomycetes genomes: a test case for predicting lifestyles and emergence of pathogens.</title>
        <authorList>
            <person name="Haridas S."/>
            <person name="Albert R."/>
            <person name="Binder M."/>
            <person name="Bloem J."/>
            <person name="Labutti K."/>
            <person name="Salamov A."/>
            <person name="Andreopoulos B."/>
            <person name="Baker S."/>
            <person name="Barry K."/>
            <person name="Bills G."/>
            <person name="Bluhm B."/>
            <person name="Cannon C."/>
            <person name="Castanera R."/>
            <person name="Culley D."/>
            <person name="Daum C."/>
            <person name="Ezra D."/>
            <person name="Gonzalez J."/>
            <person name="Henrissat B."/>
            <person name="Kuo A."/>
            <person name="Liang C."/>
            <person name="Lipzen A."/>
            <person name="Lutzoni F."/>
            <person name="Magnuson J."/>
            <person name="Mondo S."/>
            <person name="Nolan M."/>
            <person name="Ohm R."/>
            <person name="Pangilinan J."/>
            <person name="Park H.-J."/>
            <person name="Ramirez L."/>
            <person name="Alfaro M."/>
            <person name="Sun H."/>
            <person name="Tritt A."/>
            <person name="Yoshinaga Y."/>
            <person name="Zwiers L.-H."/>
            <person name="Turgeon B."/>
            <person name="Goodwin S."/>
            <person name="Spatafora J."/>
            <person name="Crous P."/>
            <person name="Grigoriev I."/>
        </authorList>
    </citation>
    <scope>NUCLEOTIDE SEQUENCE</scope>
    <source>
        <strain evidence="7">CBS 627.86</strain>
    </source>
</reference>
<keyword evidence="2 6" id="KW-0812">Transmembrane</keyword>
<keyword evidence="8" id="KW-1185">Reference proteome</keyword>
<comment type="subcellular location">
    <subcellularLocation>
        <location evidence="1">Membrane</location>
        <topology evidence="1">Single-pass membrane protein</topology>
    </subcellularLocation>
</comment>
<evidence type="ECO:0008006" key="9">
    <source>
        <dbReference type="Google" id="ProtNLM"/>
    </source>
</evidence>